<dbReference type="Proteomes" id="UP000661894">
    <property type="component" value="Unassembled WGS sequence"/>
</dbReference>
<keyword evidence="1" id="KW-1133">Transmembrane helix</keyword>
<keyword evidence="1" id="KW-0812">Transmembrane</keyword>
<feature type="transmembrane region" description="Helical" evidence="1">
    <location>
        <begin position="67"/>
        <end position="93"/>
    </location>
</feature>
<comment type="caution">
    <text evidence="2">The sequence shown here is derived from an EMBL/GenBank/DDBJ whole genome shotgun (WGS) entry which is preliminary data.</text>
</comment>
<feature type="transmembrane region" description="Helical" evidence="1">
    <location>
        <begin position="267"/>
        <end position="287"/>
    </location>
</feature>
<keyword evidence="3" id="KW-1185">Reference proteome</keyword>
<feature type="transmembrane region" description="Helical" evidence="1">
    <location>
        <begin position="25"/>
        <end position="47"/>
    </location>
</feature>
<keyword evidence="1" id="KW-0472">Membrane</keyword>
<feature type="transmembrane region" description="Helical" evidence="1">
    <location>
        <begin position="167"/>
        <end position="189"/>
    </location>
</feature>
<reference evidence="2 3" key="1">
    <citation type="submission" date="2020-08" db="EMBL/GenBank/DDBJ databases">
        <title>A Genomic Blueprint of the Chicken Gut Microbiome.</title>
        <authorList>
            <person name="Gilroy R."/>
            <person name="Ravi A."/>
            <person name="Getino M."/>
            <person name="Pursley I."/>
            <person name="Horton D.L."/>
            <person name="Alikhan N.-F."/>
            <person name="Baker D."/>
            <person name="Gharbi K."/>
            <person name="Hall N."/>
            <person name="Watson M."/>
            <person name="Adriaenssens E.M."/>
            <person name="Foster-Nyarko E."/>
            <person name="Jarju S."/>
            <person name="Secka A."/>
            <person name="Antonio M."/>
            <person name="Oren A."/>
            <person name="Chaudhuri R."/>
            <person name="La Ragione R.M."/>
            <person name="Hildebrand F."/>
            <person name="Pallen M.J."/>
        </authorList>
    </citation>
    <scope>NUCLEOTIDE SEQUENCE [LARGE SCALE GENOMIC DNA]</scope>
    <source>
        <strain evidence="2 3">Sa1BUA1</strain>
    </source>
</reference>
<evidence type="ECO:0000256" key="1">
    <source>
        <dbReference type="SAM" id="Phobius"/>
    </source>
</evidence>
<feature type="transmembrane region" description="Helical" evidence="1">
    <location>
        <begin position="114"/>
        <end position="133"/>
    </location>
</feature>
<feature type="transmembrane region" description="Helical" evidence="1">
    <location>
        <begin position="307"/>
        <end position="327"/>
    </location>
</feature>
<proteinExistence type="predicted"/>
<organism evidence="2 3">
    <name type="scientific">Oceanitalea stevensii</name>
    <dbReference type="NCBI Taxonomy" id="2763072"/>
    <lineage>
        <taxon>Bacteria</taxon>
        <taxon>Bacillati</taxon>
        <taxon>Actinomycetota</taxon>
        <taxon>Actinomycetes</taxon>
        <taxon>Micrococcales</taxon>
        <taxon>Bogoriellaceae</taxon>
        <taxon>Georgenia</taxon>
    </lineage>
</organism>
<gene>
    <name evidence="2" type="ORF">H9624_13945</name>
</gene>
<dbReference type="RefSeq" id="WP_251840524.1">
    <property type="nucleotide sequence ID" value="NZ_JACSPO010000011.1"/>
</dbReference>
<sequence length="340" mass="37598">MTGTTATRRRALFDFHALKQDLRGATLDASVALVVTGAIFALLYWRVDAGTSATIVVMPDIADAPGYWMYWLCQAFGWSGLLWAWITVMLGLVRSSRHPSWLPVSVSQIERWHRQTSLTTIALMFAHAFWFFAEMVRENRAEAGWAGRLWRAFVDSFVPGGYGSGTGVIAILIGLLALYLAIPLGLAFYARRAMGARLWRALHASIIVVYVLSVWHTLLYGTNVWYDGAFRTTVWLLQLPVAGLLLVRLLRPAYRPGATVTDRLGRLVGRLAATATIVVLLLVAATGRDGGRTPNVDGAPLNVTQTMIWVGFAVFVLVVASCVVRAHRTERRREQERAAA</sequence>
<protein>
    <submittedName>
        <fullName evidence="2">Ferric reductase-like transmembrane domain-containing protein</fullName>
    </submittedName>
</protein>
<evidence type="ECO:0000313" key="3">
    <source>
        <dbReference type="Proteomes" id="UP000661894"/>
    </source>
</evidence>
<feature type="transmembrane region" description="Helical" evidence="1">
    <location>
        <begin position="201"/>
        <end position="222"/>
    </location>
</feature>
<dbReference type="EMBL" id="JACSPO010000011">
    <property type="protein sequence ID" value="MBD8063423.1"/>
    <property type="molecule type" value="Genomic_DNA"/>
</dbReference>
<accession>A0ABR8Z539</accession>
<feature type="transmembrane region" description="Helical" evidence="1">
    <location>
        <begin position="228"/>
        <end position="247"/>
    </location>
</feature>
<evidence type="ECO:0000313" key="2">
    <source>
        <dbReference type="EMBL" id="MBD8063423.1"/>
    </source>
</evidence>
<name>A0ABR8Z539_9MICO</name>